<evidence type="ECO:0000256" key="5">
    <source>
        <dbReference type="ARBA" id="ARBA00011881"/>
    </source>
</evidence>
<dbReference type="NCBIfam" id="TIGR02079">
    <property type="entry name" value="THD1"/>
    <property type="match status" value="1"/>
</dbReference>
<dbReference type="OrthoDB" id="9811476at2"/>
<protein>
    <recommendedName>
        <fullName evidence="12">L-threonine dehydratase</fullName>
        <ecNumber evidence="12">4.3.1.19</ecNumber>
    </recommendedName>
    <alternativeName>
        <fullName evidence="12">Threonine deaminase</fullName>
    </alternativeName>
</protein>
<comment type="pathway">
    <text evidence="3 12">Amino-acid biosynthesis; L-isoleucine biosynthesis; 2-oxobutanoate from L-threonine: step 1/1.</text>
</comment>
<dbReference type="SUPFAM" id="SSF53686">
    <property type="entry name" value="Tryptophan synthase beta subunit-like PLP-dependent enzymes"/>
    <property type="match status" value="1"/>
</dbReference>
<dbReference type="InterPro" id="IPR000634">
    <property type="entry name" value="Ser/Thr_deHydtase_PyrdxlP-BS"/>
</dbReference>
<dbReference type="STRING" id="499555.BJL86_1403"/>
<evidence type="ECO:0000256" key="3">
    <source>
        <dbReference type="ARBA" id="ARBA00004810"/>
    </source>
</evidence>
<dbReference type="InterPro" id="IPR011820">
    <property type="entry name" value="IlvA"/>
</dbReference>
<reference evidence="14 15" key="1">
    <citation type="submission" date="2016-06" db="EMBL/GenBank/DDBJ databases">
        <title>Complete genome sequence of a saline-alkali tolerant type strain Dietzia timorensis ID05-A0528T.</title>
        <authorList>
            <person name="Wu X."/>
        </authorList>
    </citation>
    <scope>NUCLEOTIDE SEQUENCE [LARGE SCALE GENOMIC DNA]</scope>
    <source>
        <strain evidence="14 15">ID05-A0528</strain>
    </source>
</reference>
<dbReference type="InterPro" id="IPR050147">
    <property type="entry name" value="Ser/Thr_Dehydratase"/>
</dbReference>
<dbReference type="FunFam" id="3.40.50.1100:FF:000005">
    <property type="entry name" value="Threonine dehydratase catabolic"/>
    <property type="match status" value="1"/>
</dbReference>
<proteinExistence type="inferred from homology"/>
<dbReference type="RefSeq" id="WP_067473104.1">
    <property type="nucleotide sequence ID" value="NZ_CP015961.1"/>
</dbReference>
<keyword evidence="6 12" id="KW-0028">Amino-acid biosynthesis</keyword>
<evidence type="ECO:0000256" key="12">
    <source>
        <dbReference type="RuleBase" id="RU362012"/>
    </source>
</evidence>
<dbReference type="EMBL" id="CP015961">
    <property type="protein sequence ID" value="ANI92185.1"/>
    <property type="molecule type" value="Genomic_DNA"/>
</dbReference>
<evidence type="ECO:0000256" key="11">
    <source>
        <dbReference type="ARBA" id="ARBA00025527"/>
    </source>
</evidence>
<dbReference type="EC" id="4.3.1.19" evidence="12"/>
<dbReference type="InterPro" id="IPR036052">
    <property type="entry name" value="TrpB-like_PALP_sf"/>
</dbReference>
<evidence type="ECO:0000256" key="10">
    <source>
        <dbReference type="ARBA" id="ARBA00023304"/>
    </source>
</evidence>
<dbReference type="GO" id="GO:0006567">
    <property type="term" value="P:L-threonine catabolic process"/>
    <property type="evidence" value="ECO:0007669"/>
    <property type="project" value="TreeGrafter"/>
</dbReference>
<evidence type="ECO:0000256" key="1">
    <source>
        <dbReference type="ARBA" id="ARBA00001274"/>
    </source>
</evidence>
<dbReference type="CDD" id="cd01562">
    <property type="entry name" value="Thr-dehyd"/>
    <property type="match status" value="1"/>
</dbReference>
<keyword evidence="8 12" id="KW-0663">Pyridoxal phosphate</keyword>
<accession>A0A173LIT6</accession>
<dbReference type="AlphaFoldDB" id="A0A173LIT6"/>
<comment type="catalytic activity">
    <reaction evidence="1 12">
        <text>L-threonine = 2-oxobutanoate + NH4(+)</text>
        <dbReference type="Rhea" id="RHEA:22108"/>
        <dbReference type="ChEBI" id="CHEBI:16763"/>
        <dbReference type="ChEBI" id="CHEBI:28938"/>
        <dbReference type="ChEBI" id="CHEBI:57926"/>
        <dbReference type="EC" id="4.3.1.19"/>
    </reaction>
</comment>
<dbReference type="InterPro" id="IPR038110">
    <property type="entry name" value="TD_ACT-like_sf"/>
</dbReference>
<dbReference type="PANTHER" id="PTHR48078:SF11">
    <property type="entry name" value="THREONINE DEHYDRATASE, MITOCHONDRIAL"/>
    <property type="match status" value="1"/>
</dbReference>
<dbReference type="PANTHER" id="PTHR48078">
    <property type="entry name" value="THREONINE DEHYDRATASE, MITOCHONDRIAL-RELATED"/>
    <property type="match status" value="1"/>
</dbReference>
<dbReference type="NCBIfam" id="NF006390">
    <property type="entry name" value="PRK08639.1"/>
    <property type="match status" value="1"/>
</dbReference>
<evidence type="ECO:0000259" key="13">
    <source>
        <dbReference type="PROSITE" id="PS51672"/>
    </source>
</evidence>
<dbReference type="UniPathway" id="UPA00047">
    <property type="reaction ID" value="UER00054"/>
</dbReference>
<dbReference type="Gene3D" id="3.40.50.1100">
    <property type="match status" value="2"/>
</dbReference>
<gene>
    <name evidence="12" type="primary">ilvA</name>
    <name evidence="14" type="ORF">BJL86_1403</name>
</gene>
<evidence type="ECO:0000256" key="7">
    <source>
        <dbReference type="ARBA" id="ARBA00022624"/>
    </source>
</evidence>
<keyword evidence="9 12" id="KW-0456">Lyase</keyword>
<comment type="subunit">
    <text evidence="5 12">Homotetramer.</text>
</comment>
<dbReference type="GO" id="GO:0003941">
    <property type="term" value="F:L-serine ammonia-lyase activity"/>
    <property type="evidence" value="ECO:0007669"/>
    <property type="project" value="TreeGrafter"/>
</dbReference>
<dbReference type="KEGG" id="dtm:BJL86_1403"/>
<dbReference type="Proteomes" id="UP000186104">
    <property type="component" value="Chromosome"/>
</dbReference>
<evidence type="ECO:0000256" key="8">
    <source>
        <dbReference type="ARBA" id="ARBA00022898"/>
    </source>
</evidence>
<dbReference type="Pfam" id="PF00585">
    <property type="entry name" value="Thr_dehydrat_C"/>
    <property type="match status" value="1"/>
</dbReference>
<dbReference type="InterPro" id="IPR001721">
    <property type="entry name" value="TD_ACT-like"/>
</dbReference>
<evidence type="ECO:0000256" key="2">
    <source>
        <dbReference type="ARBA" id="ARBA00001933"/>
    </source>
</evidence>
<comment type="similarity">
    <text evidence="4 12">Belongs to the serine/threonine dehydratase family.</text>
</comment>
<dbReference type="GO" id="GO:0004794">
    <property type="term" value="F:threonine deaminase activity"/>
    <property type="evidence" value="ECO:0007669"/>
    <property type="project" value="UniProtKB-UniRule"/>
</dbReference>
<dbReference type="GO" id="GO:0009097">
    <property type="term" value="P:isoleucine biosynthetic process"/>
    <property type="evidence" value="ECO:0007669"/>
    <property type="project" value="UniProtKB-UniRule"/>
</dbReference>
<dbReference type="Gene3D" id="3.40.1020.10">
    <property type="entry name" value="Biosynthetic Threonine Deaminase, Domain 3"/>
    <property type="match status" value="1"/>
</dbReference>
<evidence type="ECO:0000313" key="14">
    <source>
        <dbReference type="EMBL" id="ANI92185.1"/>
    </source>
</evidence>
<dbReference type="Pfam" id="PF00291">
    <property type="entry name" value="PALP"/>
    <property type="match status" value="1"/>
</dbReference>
<name>A0A173LIT6_9ACTN</name>
<dbReference type="GO" id="GO:0030170">
    <property type="term" value="F:pyridoxal phosphate binding"/>
    <property type="evidence" value="ECO:0007669"/>
    <property type="project" value="InterPro"/>
</dbReference>
<comment type="function">
    <text evidence="11 12">Catalyzes the anaerobic formation of alpha-ketobutyrate and ammonia from threonine in a two-step reaction. The first step involved a dehydration of threonine and a production of enamine intermediates (aminocrotonate), which tautomerizes to its imine form (iminobutyrate). Both intermediates are unstable and short-lived. The second step is the nonenzymatic hydrolysis of the enamine/imine intermediates to form 2-ketobutyrate and free ammonia. In the low water environment of the cell, the second step is accelerated by RidA.</text>
</comment>
<comment type="cofactor">
    <cofactor evidence="2 12">
        <name>pyridoxal 5'-phosphate</name>
        <dbReference type="ChEBI" id="CHEBI:597326"/>
    </cofactor>
</comment>
<dbReference type="InterPro" id="IPR001926">
    <property type="entry name" value="TrpB-like_PALP"/>
</dbReference>
<evidence type="ECO:0000313" key="15">
    <source>
        <dbReference type="Proteomes" id="UP000186104"/>
    </source>
</evidence>
<sequence length="428" mass="45789">MSANEFAPGNTRTTPVTAGDIELAAQRISGAVRATPLEHSQRLSDVTGANVLLKREDLQSVRSYKIRGAFNFLASLDSDQRLAGVVTASAGNHAQGVAWSCRQLGIHGSIYVPENTPKQKRDRIRAFGGDFVDLMVTGENFDAAQDAALAHAADYDAAMVPPFDHPETIAGQGTIGVEILEQLGLSPDLVVIPVGGGGLLAGIASYLSENAPECKIVAVEPAGAASLTAASNEGHQVTLTHVDTFVDGASVKRIGDTPWASYQALAGNIDVRTVDEGAVCTEMLELYQTEGIIAEPAGALSTTIVKDLRIAPDANVVCILSGGNNDVSRYSEVIERSLVHKELKHYFLVNFPQEPGQLRRFLNEVLGPEDDITRFEYLKRNNRDTGTALVGIELGRAEDLGALKRRMDSSPLHCELIEPGTPAYTYLT</sequence>
<evidence type="ECO:0000256" key="4">
    <source>
        <dbReference type="ARBA" id="ARBA00010869"/>
    </source>
</evidence>
<dbReference type="PROSITE" id="PS00165">
    <property type="entry name" value="DEHYDRATASE_SER_THR"/>
    <property type="match status" value="1"/>
</dbReference>
<keyword evidence="15" id="KW-1185">Reference proteome</keyword>
<dbReference type="GO" id="GO:0006565">
    <property type="term" value="P:L-serine catabolic process"/>
    <property type="evidence" value="ECO:0007669"/>
    <property type="project" value="TreeGrafter"/>
</dbReference>
<evidence type="ECO:0000256" key="6">
    <source>
        <dbReference type="ARBA" id="ARBA00022605"/>
    </source>
</evidence>
<dbReference type="FunFam" id="3.40.1020.10:FF:000002">
    <property type="entry name" value="L-threonine dehydratase"/>
    <property type="match status" value="1"/>
</dbReference>
<keyword evidence="10 12" id="KW-0100">Branched-chain amino acid biosynthesis</keyword>
<dbReference type="CDD" id="cd04907">
    <property type="entry name" value="ACT_ThrD-I_2"/>
    <property type="match status" value="1"/>
</dbReference>
<evidence type="ECO:0000256" key="9">
    <source>
        <dbReference type="ARBA" id="ARBA00023239"/>
    </source>
</evidence>
<feature type="domain" description="ACT-like" evidence="13">
    <location>
        <begin position="345"/>
        <end position="419"/>
    </location>
</feature>
<organism evidence="14 15">
    <name type="scientific">Dietzia timorensis</name>
    <dbReference type="NCBI Taxonomy" id="499555"/>
    <lineage>
        <taxon>Bacteria</taxon>
        <taxon>Bacillati</taxon>
        <taxon>Actinomycetota</taxon>
        <taxon>Actinomycetes</taxon>
        <taxon>Mycobacteriales</taxon>
        <taxon>Dietziaceae</taxon>
        <taxon>Dietzia</taxon>
    </lineage>
</organism>
<dbReference type="PROSITE" id="PS51672">
    <property type="entry name" value="ACT_LIKE"/>
    <property type="match status" value="1"/>
</dbReference>
<keyword evidence="7 12" id="KW-0412">Isoleucine biosynthesis</keyword>